<evidence type="ECO:0000313" key="10">
    <source>
        <dbReference type="EMBL" id="GAA2200489.1"/>
    </source>
</evidence>
<dbReference type="PANTHER" id="PTHR36115">
    <property type="entry name" value="PROLINE-RICH ANTIGEN HOMOLOG-RELATED"/>
    <property type="match status" value="1"/>
</dbReference>
<feature type="region of interest" description="Disordered" evidence="7">
    <location>
        <begin position="324"/>
        <end position="344"/>
    </location>
</feature>
<comment type="subcellular location">
    <subcellularLocation>
        <location evidence="1">Cell membrane</location>
        <topology evidence="1">Multi-pass membrane protein</topology>
    </subcellularLocation>
</comment>
<sequence>MVGTVVNLELANASTGKRAGAKLIDLGIAWLLQLVPFALGAASLLSLSGSRYPTSADQQALLAATVWYVVGGVLGMALWVFCWAWEAKTGKTPGQAMLGLRTSSLEGFAPGWGAVFVRNLVFGLICLIPFVGVILALISNAFDPNSKRQGWHDKAARTFVFDVRAGRDPLTTGGINGPASFAPRPELPAVQEVASPMPVRSPTPVTSAAPVTSAPSSVPRPDRQPSAAVHPAAEVHPDAEVGQTRFSRVAGERAGADEVVLSFSDGRRVALRGPVLVGRNPAGYEEETVQELLAVDDPGKSVSKTHLAVWSDGSRVWVQDRRSTNGTRIVRGDGGSSPAPAGQPVEVDAGDVVHFGDYFFSVGRSRA</sequence>
<keyword evidence="6 8" id="KW-0472">Membrane</keyword>
<evidence type="ECO:0000256" key="1">
    <source>
        <dbReference type="ARBA" id="ARBA00004651"/>
    </source>
</evidence>
<feature type="transmembrane region" description="Helical" evidence="8">
    <location>
        <begin position="60"/>
        <end position="81"/>
    </location>
</feature>
<protein>
    <recommendedName>
        <fullName evidence="9">FHA domain-containing protein</fullName>
    </recommendedName>
</protein>
<feature type="transmembrane region" description="Helical" evidence="8">
    <location>
        <begin position="120"/>
        <end position="142"/>
    </location>
</feature>
<dbReference type="SUPFAM" id="SSF49879">
    <property type="entry name" value="SMAD/FHA domain"/>
    <property type="match status" value="1"/>
</dbReference>
<evidence type="ECO:0000256" key="2">
    <source>
        <dbReference type="ARBA" id="ARBA00022475"/>
    </source>
</evidence>
<dbReference type="PROSITE" id="PS50006">
    <property type="entry name" value="FHA_DOMAIN"/>
    <property type="match status" value="1"/>
</dbReference>
<dbReference type="InterPro" id="IPR000253">
    <property type="entry name" value="FHA_dom"/>
</dbReference>
<gene>
    <name evidence="10" type="ORF">GCM10009849_21250</name>
</gene>
<proteinExistence type="predicted"/>
<feature type="domain" description="FHA" evidence="9">
    <location>
        <begin position="275"/>
        <end position="329"/>
    </location>
</feature>
<evidence type="ECO:0000256" key="5">
    <source>
        <dbReference type="ARBA" id="ARBA00022989"/>
    </source>
</evidence>
<evidence type="ECO:0000259" key="9">
    <source>
        <dbReference type="PROSITE" id="PS50006"/>
    </source>
</evidence>
<dbReference type="EMBL" id="BAAAQW010000005">
    <property type="protein sequence ID" value="GAA2200489.1"/>
    <property type="molecule type" value="Genomic_DNA"/>
</dbReference>
<evidence type="ECO:0000313" key="11">
    <source>
        <dbReference type="Proteomes" id="UP001500432"/>
    </source>
</evidence>
<dbReference type="InterPro" id="IPR051791">
    <property type="entry name" value="Pra-immunoreactive"/>
</dbReference>
<keyword evidence="4 8" id="KW-0812">Transmembrane</keyword>
<keyword evidence="11" id="KW-1185">Reference proteome</keyword>
<keyword evidence="2" id="KW-1003">Cell membrane</keyword>
<dbReference type="Gene3D" id="2.60.200.20">
    <property type="match status" value="1"/>
</dbReference>
<feature type="compositionally biased region" description="Low complexity" evidence="7">
    <location>
        <begin position="202"/>
        <end position="219"/>
    </location>
</feature>
<evidence type="ECO:0000256" key="3">
    <source>
        <dbReference type="ARBA" id="ARBA00022553"/>
    </source>
</evidence>
<comment type="caution">
    <text evidence="10">The sequence shown here is derived from an EMBL/GenBank/DDBJ whole genome shotgun (WGS) entry which is preliminary data.</text>
</comment>
<dbReference type="InterPro" id="IPR010432">
    <property type="entry name" value="RDD"/>
</dbReference>
<evidence type="ECO:0000256" key="6">
    <source>
        <dbReference type="ARBA" id="ARBA00023136"/>
    </source>
</evidence>
<name>A0ABP5NLR5_9MICC</name>
<evidence type="ECO:0000256" key="4">
    <source>
        <dbReference type="ARBA" id="ARBA00022692"/>
    </source>
</evidence>
<evidence type="ECO:0000256" key="8">
    <source>
        <dbReference type="SAM" id="Phobius"/>
    </source>
</evidence>
<dbReference type="Pfam" id="PF06271">
    <property type="entry name" value="RDD"/>
    <property type="match status" value="1"/>
</dbReference>
<keyword evidence="3" id="KW-0597">Phosphoprotein</keyword>
<dbReference type="Pfam" id="PF00498">
    <property type="entry name" value="FHA"/>
    <property type="match status" value="1"/>
</dbReference>
<feature type="transmembrane region" description="Helical" evidence="8">
    <location>
        <begin position="28"/>
        <end position="48"/>
    </location>
</feature>
<evidence type="ECO:0000256" key="7">
    <source>
        <dbReference type="SAM" id="MobiDB-lite"/>
    </source>
</evidence>
<keyword evidence="5 8" id="KW-1133">Transmembrane helix</keyword>
<accession>A0ABP5NLR5</accession>
<dbReference type="Proteomes" id="UP001500432">
    <property type="component" value="Unassembled WGS sequence"/>
</dbReference>
<feature type="region of interest" description="Disordered" evidence="7">
    <location>
        <begin position="197"/>
        <end position="233"/>
    </location>
</feature>
<organism evidence="10 11">
    <name type="scientific">Sinomonas flava</name>
    <dbReference type="NCBI Taxonomy" id="496857"/>
    <lineage>
        <taxon>Bacteria</taxon>
        <taxon>Bacillati</taxon>
        <taxon>Actinomycetota</taxon>
        <taxon>Actinomycetes</taxon>
        <taxon>Micrococcales</taxon>
        <taxon>Micrococcaceae</taxon>
        <taxon>Sinomonas</taxon>
    </lineage>
</organism>
<dbReference type="CDD" id="cd00060">
    <property type="entry name" value="FHA"/>
    <property type="match status" value="1"/>
</dbReference>
<reference evidence="11" key="1">
    <citation type="journal article" date="2019" name="Int. J. Syst. Evol. Microbiol.">
        <title>The Global Catalogue of Microorganisms (GCM) 10K type strain sequencing project: providing services to taxonomists for standard genome sequencing and annotation.</title>
        <authorList>
            <consortium name="The Broad Institute Genomics Platform"/>
            <consortium name="The Broad Institute Genome Sequencing Center for Infectious Disease"/>
            <person name="Wu L."/>
            <person name="Ma J."/>
        </authorList>
    </citation>
    <scope>NUCLEOTIDE SEQUENCE [LARGE SCALE GENOMIC DNA]</scope>
    <source>
        <strain evidence="11">JCM 16034</strain>
    </source>
</reference>
<dbReference type="InterPro" id="IPR008984">
    <property type="entry name" value="SMAD_FHA_dom_sf"/>
</dbReference>